<feature type="domain" description="HTH hxlR-type" evidence="4">
    <location>
        <begin position="8"/>
        <end position="110"/>
    </location>
</feature>
<evidence type="ECO:0000313" key="5">
    <source>
        <dbReference type="EMBL" id="MCQ4081969.1"/>
    </source>
</evidence>
<dbReference type="Gene3D" id="1.10.10.10">
    <property type="entry name" value="Winged helix-like DNA-binding domain superfamily/Winged helix DNA-binding domain"/>
    <property type="match status" value="1"/>
</dbReference>
<organism evidence="5 6">
    <name type="scientific">Streptomyces humicola</name>
    <dbReference type="NCBI Taxonomy" id="2953240"/>
    <lineage>
        <taxon>Bacteria</taxon>
        <taxon>Bacillati</taxon>
        <taxon>Actinomycetota</taxon>
        <taxon>Actinomycetes</taxon>
        <taxon>Kitasatosporales</taxon>
        <taxon>Streptomycetaceae</taxon>
        <taxon>Streptomyces</taxon>
    </lineage>
</organism>
<dbReference type="InterPro" id="IPR036390">
    <property type="entry name" value="WH_DNA-bd_sf"/>
</dbReference>
<comment type="caution">
    <text evidence="5">The sequence shown here is derived from an EMBL/GenBank/DDBJ whole genome shotgun (WGS) entry which is preliminary data.</text>
</comment>
<dbReference type="Pfam" id="PF01638">
    <property type="entry name" value="HxlR"/>
    <property type="match status" value="1"/>
</dbReference>
<dbReference type="PANTHER" id="PTHR33204">
    <property type="entry name" value="TRANSCRIPTIONAL REGULATOR, MARR FAMILY"/>
    <property type="match status" value="1"/>
</dbReference>
<evidence type="ECO:0000313" key="6">
    <source>
        <dbReference type="Proteomes" id="UP001057702"/>
    </source>
</evidence>
<sequence length="110" mass="12000">MTASNRSTPLTRAENDLLQALSVRWAMHILLALRAFGDSGRFSEIQERVPGISNRVLSGRLADLESNGLVSRDVAATRPVTIIYRLTGHGQQVAGVLTRLREVAESSLDT</sequence>
<dbReference type="Proteomes" id="UP001057702">
    <property type="component" value="Unassembled WGS sequence"/>
</dbReference>
<dbReference type="PROSITE" id="PS51118">
    <property type="entry name" value="HTH_HXLR"/>
    <property type="match status" value="1"/>
</dbReference>
<evidence type="ECO:0000256" key="2">
    <source>
        <dbReference type="ARBA" id="ARBA00023125"/>
    </source>
</evidence>
<keyword evidence="2" id="KW-0238">DNA-binding</keyword>
<dbReference type="EMBL" id="JANFNG010000010">
    <property type="protein sequence ID" value="MCQ4081969.1"/>
    <property type="molecule type" value="Genomic_DNA"/>
</dbReference>
<keyword evidence="6" id="KW-1185">Reference proteome</keyword>
<dbReference type="InterPro" id="IPR002577">
    <property type="entry name" value="HTH_HxlR"/>
</dbReference>
<keyword evidence="3" id="KW-0804">Transcription</keyword>
<dbReference type="InterPro" id="IPR036388">
    <property type="entry name" value="WH-like_DNA-bd_sf"/>
</dbReference>
<dbReference type="PANTHER" id="PTHR33204:SF37">
    <property type="entry name" value="HTH-TYPE TRANSCRIPTIONAL REGULATOR YODB"/>
    <property type="match status" value="1"/>
</dbReference>
<keyword evidence="1" id="KW-0805">Transcription regulation</keyword>
<reference evidence="5" key="1">
    <citation type="submission" date="2022-06" db="EMBL/GenBank/DDBJ databases">
        <title>Draft genome sequence of Streptomyces sp. RB6PN25 isolated from peat swamp forest in Thailand.</title>
        <authorList>
            <person name="Duangmal K."/>
            <person name="Klaysubun C."/>
        </authorList>
    </citation>
    <scope>NUCLEOTIDE SEQUENCE</scope>
    <source>
        <strain evidence="5">RB6PN25</strain>
    </source>
</reference>
<evidence type="ECO:0000256" key="1">
    <source>
        <dbReference type="ARBA" id="ARBA00023015"/>
    </source>
</evidence>
<dbReference type="RefSeq" id="WP_255920864.1">
    <property type="nucleotide sequence ID" value="NZ_JANFNG010000010.1"/>
</dbReference>
<gene>
    <name evidence="5" type="ORF">NGB36_15465</name>
</gene>
<proteinExistence type="predicted"/>
<evidence type="ECO:0000259" key="4">
    <source>
        <dbReference type="PROSITE" id="PS51118"/>
    </source>
</evidence>
<name>A0ABT1PWF1_9ACTN</name>
<accession>A0ABT1PWF1</accession>
<protein>
    <submittedName>
        <fullName evidence="5">Helix-turn-helix transcriptional regulator</fullName>
    </submittedName>
</protein>
<evidence type="ECO:0000256" key="3">
    <source>
        <dbReference type="ARBA" id="ARBA00023163"/>
    </source>
</evidence>
<dbReference type="SUPFAM" id="SSF46785">
    <property type="entry name" value="Winged helix' DNA-binding domain"/>
    <property type="match status" value="1"/>
</dbReference>